<accession>A0A4Y3V9A5</accession>
<dbReference type="RefSeq" id="WP_141306817.1">
    <property type="nucleotide sequence ID" value="NZ_BJND01000004.1"/>
</dbReference>
<reference evidence="2 3" key="1">
    <citation type="submission" date="2019-06" db="EMBL/GenBank/DDBJ databases">
        <title>Whole genome shotgun sequence of Streptomyces spinoverrucosus NBRC 14228.</title>
        <authorList>
            <person name="Hosoyama A."/>
            <person name="Uohara A."/>
            <person name="Ohji S."/>
            <person name="Ichikawa N."/>
        </authorList>
    </citation>
    <scope>NUCLEOTIDE SEQUENCE [LARGE SCALE GENOMIC DNA]</scope>
    <source>
        <strain evidence="2 3">NBRC 14228</strain>
    </source>
</reference>
<dbReference type="AlphaFoldDB" id="A0A4Y3V9A5"/>
<dbReference type="OrthoDB" id="4557965at2"/>
<dbReference type="Proteomes" id="UP000317881">
    <property type="component" value="Unassembled WGS sequence"/>
</dbReference>
<protein>
    <recommendedName>
        <fullName evidence="1">HTH Mu-type domain-containing protein</fullName>
    </recommendedName>
</protein>
<sequence>MPVETQLQILLSEEGAEAEHIAKLTGYLREELLQLDVDDVTAVPGPPVPPGARAGETALIGALQVNLGTAAAGLSEVLNVVRDWWGRCHGRRPSLRLTLGDDVVEISQATDQQVAEAFDLFLHRHSAVGT</sequence>
<keyword evidence="3" id="KW-1185">Reference proteome</keyword>
<dbReference type="InterPro" id="IPR003314">
    <property type="entry name" value="Mu-type_HTH"/>
</dbReference>
<gene>
    <name evidence="2" type="ORF">SSP24_03430</name>
</gene>
<dbReference type="PROSITE" id="PS51702">
    <property type="entry name" value="HTH_MU"/>
    <property type="match status" value="1"/>
</dbReference>
<organism evidence="2 3">
    <name type="scientific">Streptomyces spinoverrucosus</name>
    <dbReference type="NCBI Taxonomy" id="284043"/>
    <lineage>
        <taxon>Bacteria</taxon>
        <taxon>Bacillati</taxon>
        <taxon>Actinomycetota</taxon>
        <taxon>Actinomycetes</taxon>
        <taxon>Kitasatosporales</taxon>
        <taxon>Streptomycetaceae</taxon>
        <taxon>Streptomyces</taxon>
    </lineage>
</organism>
<dbReference type="EMBL" id="BJND01000004">
    <property type="protein sequence ID" value="GEC02688.1"/>
    <property type="molecule type" value="Genomic_DNA"/>
</dbReference>
<comment type="caution">
    <text evidence="2">The sequence shown here is derived from an EMBL/GenBank/DDBJ whole genome shotgun (WGS) entry which is preliminary data.</text>
</comment>
<feature type="domain" description="HTH Mu-type" evidence="1">
    <location>
        <begin position="1"/>
        <end position="17"/>
    </location>
</feature>
<proteinExistence type="predicted"/>
<dbReference type="GO" id="GO:0003677">
    <property type="term" value="F:DNA binding"/>
    <property type="evidence" value="ECO:0007669"/>
    <property type="project" value="InterPro"/>
</dbReference>
<evidence type="ECO:0000313" key="3">
    <source>
        <dbReference type="Proteomes" id="UP000317881"/>
    </source>
</evidence>
<evidence type="ECO:0000313" key="2">
    <source>
        <dbReference type="EMBL" id="GEC02688.1"/>
    </source>
</evidence>
<name>A0A4Y3V9A5_9ACTN</name>
<evidence type="ECO:0000259" key="1">
    <source>
        <dbReference type="PROSITE" id="PS51702"/>
    </source>
</evidence>